<dbReference type="InterPro" id="IPR038718">
    <property type="entry name" value="SNF2-like_sf"/>
</dbReference>
<dbReference type="EMBL" id="BK014964">
    <property type="protein sequence ID" value="DAD84666.1"/>
    <property type="molecule type" value="Genomic_DNA"/>
</dbReference>
<accession>A0A8S5MRA5</accession>
<dbReference type="Pfam" id="PF00271">
    <property type="entry name" value="Helicase_C"/>
    <property type="match status" value="1"/>
</dbReference>
<organism evidence="3">
    <name type="scientific">Myoviridae sp. ctOAa14</name>
    <dbReference type="NCBI Taxonomy" id="2826646"/>
    <lineage>
        <taxon>Viruses</taxon>
        <taxon>Duplodnaviria</taxon>
        <taxon>Heunggongvirae</taxon>
        <taxon>Uroviricota</taxon>
        <taxon>Caudoviricetes</taxon>
    </lineage>
</organism>
<dbReference type="InterPro" id="IPR027417">
    <property type="entry name" value="P-loop_NTPase"/>
</dbReference>
<dbReference type="SUPFAM" id="SSF52540">
    <property type="entry name" value="P-loop containing nucleoside triphosphate hydrolases"/>
    <property type="match status" value="2"/>
</dbReference>
<dbReference type="PANTHER" id="PTHR10799">
    <property type="entry name" value="SNF2/RAD54 HELICASE FAMILY"/>
    <property type="match status" value="1"/>
</dbReference>
<dbReference type="GO" id="GO:0005524">
    <property type="term" value="F:ATP binding"/>
    <property type="evidence" value="ECO:0007669"/>
    <property type="project" value="InterPro"/>
</dbReference>
<dbReference type="PROSITE" id="PS51192">
    <property type="entry name" value="HELICASE_ATP_BIND_1"/>
    <property type="match status" value="1"/>
</dbReference>
<proteinExistence type="predicted"/>
<evidence type="ECO:0000259" key="2">
    <source>
        <dbReference type="PROSITE" id="PS51194"/>
    </source>
</evidence>
<evidence type="ECO:0000259" key="1">
    <source>
        <dbReference type="PROSITE" id="PS51192"/>
    </source>
</evidence>
<feature type="domain" description="Helicase C-terminal" evidence="2">
    <location>
        <begin position="423"/>
        <end position="582"/>
    </location>
</feature>
<dbReference type="InterPro" id="IPR001650">
    <property type="entry name" value="Helicase_C-like"/>
</dbReference>
<dbReference type="InterPro" id="IPR000330">
    <property type="entry name" value="SNF2_N"/>
</dbReference>
<evidence type="ECO:0000313" key="3">
    <source>
        <dbReference type="EMBL" id="DAD84666.1"/>
    </source>
</evidence>
<name>A0A8S5MRA5_9CAUD</name>
<sequence>MLDSTVDKPQGVTEPSELSYTAALQMRKEELCSYVKSAYAMKTTPLRRQALAFLRYKDQPFFALFWTMGRGKTKVAIDLATYWYRKGRIDRVLIVAPNLVHQQWVNEELPKHCGEEYAAYAFSPSRLRKTINEQYAFFTKLETAARRLAFMSIHIDVFSRNSADDVIKRFVVPQRTAIIIDEATRIKNPSSARTKNLLNLRKAVQGPVGVMTGTALSKRPSDVWSLMYCIDPGILSMSYSRFQMRHTVMMQRQVRMRSGRNVPITTIIDARTWNICRSALNRYNYYALNQDAKVSVTYTISQELGLHPEDVRYIAAHKDYAPYKYIPQLKKQLGEFVDFVDDSETDLPPKVYQVVKLPPSPEQKDVLKQLTKYAISEYGGQVLTVQNKAALGIRVLQVCGGSFPYTAEDGEMRIQRLESGSPKLTWLLNDLEELGEAKFMVFATFRAELEMIYEALKEQYNVALIYGSTPKPERDTYIDQLKRGELQGIVCNASIVGYGLNLQNVTTQYWYSRSYNTEDRLQAEDRSHRLGIVESPVYKDILIDVPFEQAVYDNNKAGKDLNALFNKYEGAGDIFRLTSGRL</sequence>
<reference evidence="3" key="1">
    <citation type="journal article" date="2021" name="Proc. Natl. Acad. Sci. U.S.A.">
        <title>A Catalog of Tens of Thousands of Viruses from Human Metagenomes Reveals Hidden Associations with Chronic Diseases.</title>
        <authorList>
            <person name="Tisza M.J."/>
            <person name="Buck C.B."/>
        </authorList>
    </citation>
    <scope>NUCLEOTIDE SEQUENCE</scope>
    <source>
        <strain evidence="3">CtOAa14</strain>
    </source>
</reference>
<feature type="domain" description="Helicase ATP-binding" evidence="1">
    <location>
        <begin position="53"/>
        <end position="233"/>
    </location>
</feature>
<dbReference type="InterPro" id="IPR014001">
    <property type="entry name" value="Helicase_ATP-bd"/>
</dbReference>
<dbReference type="SMART" id="SM00490">
    <property type="entry name" value="HELICc"/>
    <property type="match status" value="1"/>
</dbReference>
<dbReference type="PROSITE" id="PS51194">
    <property type="entry name" value="HELICASE_CTER"/>
    <property type="match status" value="1"/>
</dbReference>
<dbReference type="Gene3D" id="3.40.50.10810">
    <property type="entry name" value="Tandem AAA-ATPase domain"/>
    <property type="match status" value="1"/>
</dbReference>
<dbReference type="Pfam" id="PF00176">
    <property type="entry name" value="SNF2-rel_dom"/>
    <property type="match status" value="1"/>
</dbReference>
<protein>
    <submittedName>
        <fullName evidence="3">Chromatin remodeling complex ATPase</fullName>
    </submittedName>
</protein>
<dbReference type="Gene3D" id="3.40.50.300">
    <property type="entry name" value="P-loop containing nucleotide triphosphate hydrolases"/>
    <property type="match status" value="1"/>
</dbReference>